<dbReference type="Proteomes" id="UP001501645">
    <property type="component" value="Unassembled WGS sequence"/>
</dbReference>
<evidence type="ECO:0000256" key="5">
    <source>
        <dbReference type="ARBA" id="ARBA00022989"/>
    </source>
</evidence>
<keyword evidence="5 7" id="KW-1133">Transmembrane helix</keyword>
<reference evidence="10" key="1">
    <citation type="journal article" date="2019" name="Int. J. Syst. Evol. Microbiol.">
        <title>The Global Catalogue of Microorganisms (GCM) 10K type strain sequencing project: providing services to taxonomists for standard genome sequencing and annotation.</title>
        <authorList>
            <consortium name="The Broad Institute Genomics Platform"/>
            <consortium name="The Broad Institute Genome Sequencing Center for Infectious Disease"/>
            <person name="Wu L."/>
            <person name="Ma J."/>
        </authorList>
    </citation>
    <scope>NUCLEOTIDE SEQUENCE [LARGE SCALE GENOMIC DNA]</scope>
    <source>
        <strain evidence="10">JCM 18537</strain>
    </source>
</reference>
<evidence type="ECO:0000256" key="7">
    <source>
        <dbReference type="SAM" id="Phobius"/>
    </source>
</evidence>
<evidence type="ECO:0000256" key="6">
    <source>
        <dbReference type="ARBA" id="ARBA00023136"/>
    </source>
</evidence>
<dbReference type="InterPro" id="IPR050445">
    <property type="entry name" value="Bact_polysacc_biosynth/exp"/>
</dbReference>
<dbReference type="InterPro" id="IPR027417">
    <property type="entry name" value="P-loop_NTPase"/>
</dbReference>
<keyword evidence="4 7" id="KW-0812">Transmembrane</keyword>
<evidence type="ECO:0000259" key="8">
    <source>
        <dbReference type="Pfam" id="PF02706"/>
    </source>
</evidence>
<accession>A0ABP9A9M2</accession>
<protein>
    <submittedName>
        <fullName evidence="9">Polysaccharide biosynthesis tyrosine autokinase</fullName>
    </submittedName>
</protein>
<comment type="caution">
    <text evidence="9">The sequence shown here is derived from an EMBL/GenBank/DDBJ whole genome shotgun (WGS) entry which is preliminary data.</text>
</comment>
<dbReference type="PANTHER" id="PTHR32309:SF31">
    <property type="entry name" value="CAPSULAR EXOPOLYSACCHARIDE FAMILY"/>
    <property type="match status" value="1"/>
</dbReference>
<evidence type="ECO:0000256" key="3">
    <source>
        <dbReference type="ARBA" id="ARBA00022475"/>
    </source>
</evidence>
<comment type="subcellular location">
    <subcellularLocation>
        <location evidence="1">Cell membrane</location>
        <topology evidence="1">Multi-pass membrane protein</topology>
    </subcellularLocation>
</comment>
<evidence type="ECO:0000313" key="10">
    <source>
        <dbReference type="Proteomes" id="UP001501645"/>
    </source>
</evidence>
<dbReference type="Pfam" id="PF02706">
    <property type="entry name" value="Wzz"/>
    <property type="match status" value="1"/>
</dbReference>
<evidence type="ECO:0000256" key="1">
    <source>
        <dbReference type="ARBA" id="ARBA00004651"/>
    </source>
</evidence>
<evidence type="ECO:0000313" key="9">
    <source>
        <dbReference type="EMBL" id="GAA4776746.1"/>
    </source>
</evidence>
<dbReference type="PANTHER" id="PTHR32309">
    <property type="entry name" value="TYROSINE-PROTEIN KINASE"/>
    <property type="match status" value="1"/>
</dbReference>
<name>A0ABP9A9M2_9MICO</name>
<dbReference type="InterPro" id="IPR003856">
    <property type="entry name" value="LPS_length_determ_N"/>
</dbReference>
<dbReference type="SUPFAM" id="SSF52540">
    <property type="entry name" value="P-loop containing nucleoside triphosphate hydrolases"/>
    <property type="match status" value="1"/>
</dbReference>
<sequence length="439" mass="44160">MPLKQIQRILRRNLWIIVVVTLLGGAVGYAQASTQPDTYTATSQTLFTPVTSSGQAADMVSTSGLIGSQLATFAALVGTPLILDPVIDDLGLGADAAEVAGTVTASVANTNNILIVTATSTQPQAAARLADAVSQSIVDEVLSGGGETEMLLGAQIQAELVAPGETAVVPAGSVVIITVLVGAAVGFAIALLVSGLRAQTDRRVRTRDDVRRAVGTELPVEGVVRDGRLLVREAPDGPVAEANRRLVSEIVARAEGVPSLLVTSPRPTSGTPASAANIAAAIAESGSRVVLVDADLRTGETGALFGLEAARGLSTVLQGGTALDEAVVDGPIAGLRILPSGPAASNASALISSGALDTVMRSLDDAADVLVIAAPAVLEHADAARLARYADGSVVVVTSGDADRGELAEAADLLAEAGAAPAAAVIADVPRRGVDAAWR</sequence>
<feature type="transmembrane region" description="Helical" evidence="7">
    <location>
        <begin position="174"/>
        <end position="196"/>
    </location>
</feature>
<keyword evidence="6 7" id="KW-0472">Membrane</keyword>
<comment type="similarity">
    <text evidence="2">Belongs to the CpsC/CapA family.</text>
</comment>
<dbReference type="RefSeq" id="WP_345439046.1">
    <property type="nucleotide sequence ID" value="NZ_BAABKO010000003.1"/>
</dbReference>
<feature type="domain" description="Polysaccharide chain length determinant N-terminal" evidence="8">
    <location>
        <begin position="3"/>
        <end position="90"/>
    </location>
</feature>
<gene>
    <name evidence="9" type="ORF">GCM10023351_21830</name>
</gene>
<dbReference type="EMBL" id="BAABKO010000003">
    <property type="protein sequence ID" value="GAA4776746.1"/>
    <property type="molecule type" value="Genomic_DNA"/>
</dbReference>
<dbReference type="Gene3D" id="3.40.50.300">
    <property type="entry name" value="P-loop containing nucleotide triphosphate hydrolases"/>
    <property type="match status" value="1"/>
</dbReference>
<organism evidence="9 10">
    <name type="scientific">Microbacterium gilvum</name>
    <dbReference type="NCBI Taxonomy" id="1336204"/>
    <lineage>
        <taxon>Bacteria</taxon>
        <taxon>Bacillati</taxon>
        <taxon>Actinomycetota</taxon>
        <taxon>Actinomycetes</taxon>
        <taxon>Micrococcales</taxon>
        <taxon>Microbacteriaceae</taxon>
        <taxon>Microbacterium</taxon>
    </lineage>
</organism>
<keyword evidence="10" id="KW-1185">Reference proteome</keyword>
<keyword evidence="3" id="KW-1003">Cell membrane</keyword>
<evidence type="ECO:0000256" key="4">
    <source>
        <dbReference type="ARBA" id="ARBA00022692"/>
    </source>
</evidence>
<evidence type="ECO:0000256" key="2">
    <source>
        <dbReference type="ARBA" id="ARBA00006683"/>
    </source>
</evidence>
<proteinExistence type="inferred from homology"/>